<dbReference type="InterPro" id="IPR044996">
    <property type="entry name" value="COQ10-like"/>
</dbReference>
<dbReference type="EMBL" id="BAABBO010000018">
    <property type="protein sequence ID" value="GAA3974999.1"/>
    <property type="molecule type" value="Genomic_DNA"/>
</dbReference>
<dbReference type="CDD" id="cd07813">
    <property type="entry name" value="COQ10p_like"/>
    <property type="match status" value="1"/>
</dbReference>
<proteinExistence type="inferred from homology"/>
<dbReference type="Proteomes" id="UP001501337">
    <property type="component" value="Unassembled WGS sequence"/>
</dbReference>
<dbReference type="InterPro" id="IPR005031">
    <property type="entry name" value="COQ10_START"/>
</dbReference>
<keyword evidence="2" id="KW-1277">Toxin-antitoxin system</keyword>
<dbReference type="Gene3D" id="3.30.530.20">
    <property type="match status" value="1"/>
</dbReference>
<protein>
    <submittedName>
        <fullName evidence="4">Type II toxin-antitoxin system RatA family toxin</fullName>
    </submittedName>
</protein>
<gene>
    <name evidence="4" type="ORF">GCM10022278_34990</name>
</gene>
<dbReference type="Pfam" id="PF03364">
    <property type="entry name" value="Polyketide_cyc"/>
    <property type="match status" value="1"/>
</dbReference>
<organism evidence="4 5">
    <name type="scientific">Allohahella marinimesophila</name>
    <dbReference type="NCBI Taxonomy" id="1054972"/>
    <lineage>
        <taxon>Bacteria</taxon>
        <taxon>Pseudomonadati</taxon>
        <taxon>Pseudomonadota</taxon>
        <taxon>Gammaproteobacteria</taxon>
        <taxon>Oceanospirillales</taxon>
        <taxon>Hahellaceae</taxon>
        <taxon>Allohahella</taxon>
    </lineage>
</organism>
<comment type="caution">
    <text evidence="4">The sequence shown here is derived from an EMBL/GenBank/DDBJ whole genome shotgun (WGS) entry which is preliminary data.</text>
</comment>
<dbReference type="RefSeq" id="WP_344808803.1">
    <property type="nucleotide sequence ID" value="NZ_BAABBO010000018.1"/>
</dbReference>
<dbReference type="PANTHER" id="PTHR12901:SF10">
    <property type="entry name" value="COENZYME Q-BINDING PROTEIN COQ10, MITOCHONDRIAL"/>
    <property type="match status" value="1"/>
</dbReference>
<accession>A0ABP7Q1W9</accession>
<reference evidence="5" key="1">
    <citation type="journal article" date="2019" name="Int. J. Syst. Evol. Microbiol.">
        <title>The Global Catalogue of Microorganisms (GCM) 10K type strain sequencing project: providing services to taxonomists for standard genome sequencing and annotation.</title>
        <authorList>
            <consortium name="The Broad Institute Genomics Platform"/>
            <consortium name="The Broad Institute Genome Sequencing Center for Infectious Disease"/>
            <person name="Wu L."/>
            <person name="Ma J."/>
        </authorList>
    </citation>
    <scope>NUCLEOTIDE SEQUENCE [LARGE SCALE GENOMIC DNA]</scope>
    <source>
        <strain evidence="5">JCM 17555</strain>
    </source>
</reference>
<feature type="domain" description="Coenzyme Q-binding protein COQ10 START" evidence="3">
    <location>
        <begin position="14"/>
        <end position="134"/>
    </location>
</feature>
<name>A0ABP7Q1W9_9GAMM</name>
<evidence type="ECO:0000313" key="5">
    <source>
        <dbReference type="Proteomes" id="UP001501337"/>
    </source>
</evidence>
<dbReference type="SUPFAM" id="SSF55961">
    <property type="entry name" value="Bet v1-like"/>
    <property type="match status" value="1"/>
</dbReference>
<evidence type="ECO:0000256" key="1">
    <source>
        <dbReference type="ARBA" id="ARBA00008918"/>
    </source>
</evidence>
<evidence type="ECO:0000313" key="4">
    <source>
        <dbReference type="EMBL" id="GAA3974999.1"/>
    </source>
</evidence>
<dbReference type="PANTHER" id="PTHR12901">
    <property type="entry name" value="SPERM PROTEIN HOMOLOG"/>
    <property type="match status" value="1"/>
</dbReference>
<dbReference type="InterPro" id="IPR023393">
    <property type="entry name" value="START-like_dom_sf"/>
</dbReference>
<evidence type="ECO:0000256" key="2">
    <source>
        <dbReference type="ARBA" id="ARBA00022649"/>
    </source>
</evidence>
<keyword evidence="5" id="KW-1185">Reference proteome</keyword>
<comment type="similarity">
    <text evidence="1">Belongs to the ribosome association toxin RatA family.</text>
</comment>
<sequence>MAEIVKSALILRTPVQMFELVNDVKAYPQFLPWCRRVAVLSACDNSMTASLTVGKGRVVHSFTTKNILSPHESIHMQLVDGPLSRLQGTWQFKALGPDGCRVTLALDYGLTGRLSALAAESVLQSMAGEVMDAFIKRAGELY</sequence>
<evidence type="ECO:0000259" key="3">
    <source>
        <dbReference type="Pfam" id="PF03364"/>
    </source>
</evidence>